<feature type="compositionally biased region" description="Gly residues" evidence="1">
    <location>
        <begin position="104"/>
        <end position="116"/>
    </location>
</feature>
<evidence type="ECO:0000256" key="1">
    <source>
        <dbReference type="SAM" id="MobiDB-lite"/>
    </source>
</evidence>
<protein>
    <submittedName>
        <fullName evidence="2">Uncharacterized protein</fullName>
    </submittedName>
</protein>
<feature type="region of interest" description="Disordered" evidence="1">
    <location>
        <begin position="104"/>
        <end position="126"/>
    </location>
</feature>
<proteinExistence type="predicted"/>
<feature type="region of interest" description="Disordered" evidence="1">
    <location>
        <begin position="47"/>
        <end position="69"/>
    </location>
</feature>
<feature type="region of interest" description="Disordered" evidence="1">
    <location>
        <begin position="1"/>
        <end position="26"/>
    </location>
</feature>
<keyword evidence="3" id="KW-1185">Reference proteome</keyword>
<evidence type="ECO:0000313" key="2">
    <source>
        <dbReference type="EMBL" id="CAG7656075.1"/>
    </source>
</evidence>
<dbReference type="Proteomes" id="UP001153328">
    <property type="component" value="Unassembled WGS sequence"/>
</dbReference>
<organism evidence="2 3">
    <name type="scientific">Actinacidiphila bryophytorum</name>
    <dbReference type="NCBI Taxonomy" id="1436133"/>
    <lineage>
        <taxon>Bacteria</taxon>
        <taxon>Bacillati</taxon>
        <taxon>Actinomycetota</taxon>
        <taxon>Actinomycetes</taxon>
        <taxon>Kitasatosporales</taxon>
        <taxon>Streptomycetaceae</taxon>
        <taxon>Actinacidiphila</taxon>
    </lineage>
</organism>
<sequence length="153" mass="15892">MPPSPRRPVTRPRTDPRPGGGCRCPARAPPRGAGNCALSLPQGFAWGCPHSLRPPAGGPGRTELTLRLGDDPRAGGGLVAQFPAALKNVRRQAYGCPCTGGCRPPGGGSGAGGARGVRGEWGSADQDRRCQWGELRSVVSRPSGVDIPLVQRR</sequence>
<dbReference type="AlphaFoldDB" id="A0A9W4H7K2"/>
<name>A0A9W4H7K2_9ACTN</name>
<reference evidence="2" key="1">
    <citation type="submission" date="2021-06" db="EMBL/GenBank/DDBJ databases">
        <authorList>
            <person name="Arsene-Ploetze F."/>
        </authorList>
    </citation>
    <scope>NUCLEOTIDE SEQUENCE</scope>
    <source>
        <strain evidence="2">SBRY1</strain>
    </source>
</reference>
<accession>A0A9W4H7K2</accession>
<gene>
    <name evidence="2" type="ORF">SBRY_70341</name>
</gene>
<comment type="caution">
    <text evidence="2">The sequence shown here is derived from an EMBL/GenBank/DDBJ whole genome shotgun (WGS) entry which is preliminary data.</text>
</comment>
<dbReference type="EMBL" id="CAJVAX010000021">
    <property type="protein sequence ID" value="CAG7656075.1"/>
    <property type="molecule type" value="Genomic_DNA"/>
</dbReference>
<evidence type="ECO:0000313" key="3">
    <source>
        <dbReference type="Proteomes" id="UP001153328"/>
    </source>
</evidence>